<gene>
    <name evidence="9" type="ORF">CfE428DRAFT_3255</name>
</gene>
<keyword evidence="1" id="KW-0813">Transport</keyword>
<evidence type="ECO:0000256" key="6">
    <source>
        <dbReference type="ARBA" id="ARBA00023014"/>
    </source>
</evidence>
<feature type="transmembrane region" description="Helical" evidence="7">
    <location>
        <begin position="326"/>
        <end position="347"/>
    </location>
</feature>
<dbReference type="FunCoup" id="B4D2W7">
    <property type="interactions" value="31"/>
</dbReference>
<proteinExistence type="predicted"/>
<dbReference type="InterPro" id="IPR032879">
    <property type="entry name" value="FixG_C"/>
</dbReference>
<evidence type="ECO:0000256" key="3">
    <source>
        <dbReference type="ARBA" id="ARBA00022723"/>
    </source>
</evidence>
<dbReference type="InterPro" id="IPR017896">
    <property type="entry name" value="4Fe4S_Fe-S-bd"/>
</dbReference>
<sequence precursor="true">MIPTTPSLESVTTIREDGSRRFIHPATAQGRFTTWRTLFGVAALLVYVALPWIPINGNPAVFLDLAQRQFHFFGLTLVMQDLWVAFFLISGLGFSLFYLTALLGRVWCGWACPQTLFLDTVRRIERWVEGSVPARERLDRLPWTFEKTIRRGLTQALFALFALVIAHVFLSYFVSLPRLYVMMRHAPGENWGSFLFVFLVAGALWFDFAWFREQFCIVICPYGRLQSALIDNDSLVIGYDTKRGEPRGKKGATGAGDCVDCRRCVSVCPTGIDIRQGLQMECIGCAACIDACDEIMTRLDRPRGLIRYDSQNGFTGKSRHILRPRLILYTALLLLGAAAMTAAISTLRPVTVSVVRMTGMPYVVEGDEVRNQFLVRVLNKRNTVQHFSMSVAGNVKSLRATGGETAVEVGPLGEETRTLVLVTSRSELHGSFPVTVRIRSLEHETQIEKTVSFVGPDFLTTP</sequence>
<dbReference type="InterPro" id="IPR013783">
    <property type="entry name" value="Ig-like_fold"/>
</dbReference>
<keyword evidence="7" id="KW-0812">Transmembrane</keyword>
<feature type="transmembrane region" description="Helical" evidence="7">
    <location>
        <begin position="194"/>
        <end position="211"/>
    </location>
</feature>
<evidence type="ECO:0000256" key="1">
    <source>
        <dbReference type="ARBA" id="ARBA00022448"/>
    </source>
</evidence>
<evidence type="ECO:0000313" key="9">
    <source>
        <dbReference type="EMBL" id="EDY19078.1"/>
    </source>
</evidence>
<dbReference type="InParanoid" id="B4D2W7"/>
<dbReference type="InterPro" id="IPR014116">
    <property type="entry name" value="Cyt_c_oxidase_cbb3_FixG"/>
</dbReference>
<keyword evidence="5" id="KW-0408">Iron</keyword>
<comment type="caution">
    <text evidence="9">The sequence shown here is derived from an EMBL/GenBank/DDBJ whole genome shotgun (WGS) entry which is preliminary data.</text>
</comment>
<keyword evidence="7" id="KW-0472">Membrane</keyword>
<keyword evidence="10" id="KW-1185">Reference proteome</keyword>
<evidence type="ECO:0000313" key="10">
    <source>
        <dbReference type="Proteomes" id="UP000005824"/>
    </source>
</evidence>
<dbReference type="AlphaFoldDB" id="B4D2W7"/>
<dbReference type="Gene3D" id="2.60.40.10">
    <property type="entry name" value="Immunoglobulins"/>
    <property type="match status" value="1"/>
</dbReference>
<dbReference type="PROSITE" id="PS00198">
    <property type="entry name" value="4FE4S_FER_1"/>
    <property type="match status" value="1"/>
</dbReference>
<dbReference type="NCBIfam" id="TIGR02745">
    <property type="entry name" value="ccoG_rdxA_fixG"/>
    <property type="match status" value="1"/>
</dbReference>
<keyword evidence="6" id="KW-0411">Iron-sulfur</keyword>
<feature type="transmembrane region" description="Helical" evidence="7">
    <location>
        <begin position="37"/>
        <end position="55"/>
    </location>
</feature>
<keyword evidence="2" id="KW-0004">4Fe-4S</keyword>
<feature type="domain" description="4Fe-4S ferredoxin-type" evidence="8">
    <location>
        <begin position="249"/>
        <end position="277"/>
    </location>
</feature>
<evidence type="ECO:0000256" key="7">
    <source>
        <dbReference type="SAM" id="Phobius"/>
    </source>
</evidence>
<dbReference type="GO" id="GO:0046872">
    <property type="term" value="F:metal ion binding"/>
    <property type="evidence" value="ECO:0007669"/>
    <property type="project" value="UniProtKB-KW"/>
</dbReference>
<feature type="transmembrane region" description="Helical" evidence="7">
    <location>
        <begin position="156"/>
        <end position="174"/>
    </location>
</feature>
<dbReference type="RefSeq" id="WP_006980580.1">
    <property type="nucleotide sequence ID" value="NZ_ABVL01000009.1"/>
</dbReference>
<evidence type="ECO:0000256" key="4">
    <source>
        <dbReference type="ARBA" id="ARBA00022982"/>
    </source>
</evidence>
<evidence type="ECO:0000259" key="8">
    <source>
        <dbReference type="PROSITE" id="PS51379"/>
    </source>
</evidence>
<dbReference type="PANTHER" id="PTHR30176:SF3">
    <property type="entry name" value="FERREDOXIN-TYPE PROTEIN NAPH"/>
    <property type="match status" value="1"/>
</dbReference>
<dbReference type="PANTHER" id="PTHR30176">
    <property type="entry name" value="FERREDOXIN-TYPE PROTEIN NAPH"/>
    <property type="match status" value="1"/>
</dbReference>
<dbReference type="Gene3D" id="3.30.70.20">
    <property type="match status" value="1"/>
</dbReference>
<feature type="transmembrane region" description="Helical" evidence="7">
    <location>
        <begin position="82"/>
        <end position="103"/>
    </location>
</feature>
<accession>B4D2W7</accession>
<evidence type="ECO:0000256" key="2">
    <source>
        <dbReference type="ARBA" id="ARBA00022485"/>
    </source>
</evidence>
<dbReference type="InterPro" id="IPR051684">
    <property type="entry name" value="Electron_Trans/Redox"/>
</dbReference>
<keyword evidence="7" id="KW-1133">Transmembrane helix</keyword>
<dbReference type="Proteomes" id="UP000005824">
    <property type="component" value="Unassembled WGS sequence"/>
</dbReference>
<evidence type="ECO:0000256" key="5">
    <source>
        <dbReference type="ARBA" id="ARBA00023004"/>
    </source>
</evidence>
<dbReference type="Pfam" id="PF12801">
    <property type="entry name" value="Fer4_5"/>
    <property type="match status" value="1"/>
</dbReference>
<dbReference type="InterPro" id="IPR017900">
    <property type="entry name" value="4Fe4S_Fe_S_CS"/>
</dbReference>
<dbReference type="eggNOG" id="COG0348">
    <property type="taxonomic scope" value="Bacteria"/>
</dbReference>
<dbReference type="Pfam" id="PF13746">
    <property type="entry name" value="Fer4_18"/>
    <property type="match status" value="1"/>
</dbReference>
<dbReference type="GO" id="GO:0051539">
    <property type="term" value="F:4 iron, 4 sulfur cluster binding"/>
    <property type="evidence" value="ECO:0007669"/>
    <property type="project" value="UniProtKB-KW"/>
</dbReference>
<keyword evidence="3" id="KW-0479">Metal-binding</keyword>
<reference evidence="9 10" key="1">
    <citation type="journal article" date="2011" name="J. Bacteriol.">
        <title>Genome sequence of Chthoniobacter flavus Ellin428, an aerobic heterotrophic soil bacterium.</title>
        <authorList>
            <person name="Kant R."/>
            <person name="van Passel M.W."/>
            <person name="Palva A."/>
            <person name="Lucas S."/>
            <person name="Lapidus A."/>
            <person name="Glavina Del Rio T."/>
            <person name="Dalin E."/>
            <person name="Tice H."/>
            <person name="Bruce D."/>
            <person name="Goodwin L."/>
            <person name="Pitluck S."/>
            <person name="Larimer F.W."/>
            <person name="Land M.L."/>
            <person name="Hauser L."/>
            <person name="Sangwan P."/>
            <person name="de Vos W.M."/>
            <person name="Janssen P.H."/>
            <person name="Smidt H."/>
        </authorList>
    </citation>
    <scope>NUCLEOTIDE SEQUENCE [LARGE SCALE GENOMIC DNA]</scope>
    <source>
        <strain evidence="9 10">Ellin428</strain>
    </source>
</reference>
<protein>
    <submittedName>
        <fullName evidence="9">Cytochrome c oxidase accessory protein CcoG</fullName>
    </submittedName>
</protein>
<keyword evidence="4" id="KW-0249">Electron transport</keyword>
<dbReference type="EMBL" id="ABVL01000009">
    <property type="protein sequence ID" value="EDY19078.1"/>
    <property type="molecule type" value="Genomic_DNA"/>
</dbReference>
<dbReference type="STRING" id="497964.CfE428DRAFT_3255"/>
<dbReference type="Pfam" id="PF11614">
    <property type="entry name" value="FixG_C"/>
    <property type="match status" value="1"/>
</dbReference>
<organism evidence="9 10">
    <name type="scientific">Chthoniobacter flavus Ellin428</name>
    <dbReference type="NCBI Taxonomy" id="497964"/>
    <lineage>
        <taxon>Bacteria</taxon>
        <taxon>Pseudomonadati</taxon>
        <taxon>Verrucomicrobiota</taxon>
        <taxon>Spartobacteria</taxon>
        <taxon>Chthoniobacterales</taxon>
        <taxon>Chthoniobacteraceae</taxon>
        <taxon>Chthoniobacter</taxon>
    </lineage>
</organism>
<dbReference type="GO" id="GO:0005886">
    <property type="term" value="C:plasma membrane"/>
    <property type="evidence" value="ECO:0007669"/>
    <property type="project" value="TreeGrafter"/>
</dbReference>
<dbReference type="PROSITE" id="PS51379">
    <property type="entry name" value="4FE4S_FER_2"/>
    <property type="match status" value="1"/>
</dbReference>
<name>B4D2W7_9BACT</name>
<dbReference type="SUPFAM" id="SSF54862">
    <property type="entry name" value="4Fe-4S ferredoxins"/>
    <property type="match status" value="1"/>
</dbReference>